<feature type="domain" description="Kinesin motor" evidence="3">
    <location>
        <begin position="510"/>
        <end position="849"/>
    </location>
</feature>
<keyword evidence="1" id="KW-0175">Coiled coil</keyword>
<comment type="caution">
    <text evidence="4">The sequence shown here is derived from an EMBL/GenBank/DDBJ whole genome shotgun (WGS) entry which is preliminary data.</text>
</comment>
<dbReference type="AlphaFoldDB" id="A0A8J6CGZ5"/>
<feature type="compositionally biased region" description="Low complexity" evidence="2">
    <location>
        <begin position="854"/>
        <end position="866"/>
    </location>
</feature>
<proteinExistence type="predicted"/>
<feature type="compositionally biased region" description="Polar residues" evidence="2">
    <location>
        <begin position="873"/>
        <end position="890"/>
    </location>
</feature>
<sequence>MEVNDDRPEESAFLSAQVERLYSLLRQASLAERPLSTDEDRELAFWRQRVDAHEWAELERDAHMHASRSPSPGGTDPSPAREWLGSGERAPREERARFPGALPQAAPLADVHFDDGRASACAGVERLAHDVVPWMVRPPSTRARAEPGGAAGAWHSGACACDSPLAVGGAIERSAQTQCSSSDAIAAALSAAHEEHSRRQHELEREHQRALAQLAASHARQLIQAQRDKGALRDELERACDEWRASERGLYARVAHAELELAEKELELAHARAQAKTLRARADRLELRVADVELSRAAAASPQACGTSTLPSQSGTGSSASPSPPAGGAIAGDGSEERLRTLRSEIDLLLGIQGGRVRTAASEVGSLLGGATRLSRAPGGDGPAELSPLPSPLRRAAGISDGARARALAKGCLAIRAQVRLAKQQLAWLGRGVIESLRQTEAEWNRFVSTFSRLWEATVVGTEMLAADVGAAREAARGLDEHSARLDRALRARASVPTRVLAVAALPAPGDAVRCALDVRAQSIEVAEGPERRIFRFDRVAAIDTGATALPGLAPELGEAVDAVGAGGCATIIVDGPRGCGKSWLLDGSASEKGGDGLLGGAVHGLLAAIGELASAQPPQLCALWLSAVDVAGDVVTDLLAARALPRSCAVPSYERREGLHSQGSAVQPQLAAIPTYESFVQLNAHLRARIGTSVSGAERAAGQWLGAFSLKGCRSHCAVSLHLERSTATSRLGTTSLTLVELAAAGHVAGYAPAAVPVGTAGAQQASVGKSVAAVHGVLIALASGASRVPYRNSRLTAQLQQQIAASGLVLVVLPVLCAALSPADDACRTLAIGSHIKALELTALSVPSSNGAPKSAPIPARSAPPSAPSPTLSVGATSRGLSSPTGSRSPGRAHVRLRP</sequence>
<protein>
    <recommendedName>
        <fullName evidence="3">Kinesin motor domain-containing protein</fullName>
    </recommendedName>
</protein>
<feature type="region of interest" description="Disordered" evidence="2">
    <location>
        <begin position="371"/>
        <end position="392"/>
    </location>
</feature>
<dbReference type="InterPro" id="IPR027417">
    <property type="entry name" value="P-loop_NTPase"/>
</dbReference>
<evidence type="ECO:0000313" key="5">
    <source>
        <dbReference type="Proteomes" id="UP000751190"/>
    </source>
</evidence>
<dbReference type="GO" id="GO:0007018">
    <property type="term" value="P:microtubule-based movement"/>
    <property type="evidence" value="ECO:0007669"/>
    <property type="project" value="InterPro"/>
</dbReference>
<name>A0A8J6CGZ5_DIALT</name>
<feature type="region of interest" description="Disordered" evidence="2">
    <location>
        <begin position="62"/>
        <end position="95"/>
    </location>
</feature>
<dbReference type="InterPro" id="IPR001752">
    <property type="entry name" value="Kinesin_motor_dom"/>
</dbReference>
<feature type="compositionally biased region" description="Low complexity" evidence="2">
    <location>
        <begin position="311"/>
        <end position="321"/>
    </location>
</feature>
<dbReference type="GO" id="GO:0005524">
    <property type="term" value="F:ATP binding"/>
    <property type="evidence" value="ECO:0007669"/>
    <property type="project" value="InterPro"/>
</dbReference>
<evidence type="ECO:0000256" key="1">
    <source>
        <dbReference type="SAM" id="Coils"/>
    </source>
</evidence>
<dbReference type="InterPro" id="IPR036961">
    <property type="entry name" value="Kinesin_motor_dom_sf"/>
</dbReference>
<dbReference type="Proteomes" id="UP000751190">
    <property type="component" value="Unassembled WGS sequence"/>
</dbReference>
<dbReference type="OrthoDB" id="10625437at2759"/>
<reference evidence="4" key="1">
    <citation type="submission" date="2021-05" db="EMBL/GenBank/DDBJ databases">
        <title>The genome of the haptophyte Pavlova lutheri (Diacronema luteri, Pavlovales) - a model for lipid biosynthesis in eukaryotic algae.</title>
        <authorList>
            <person name="Hulatt C.J."/>
            <person name="Posewitz M.C."/>
        </authorList>
    </citation>
    <scope>NUCLEOTIDE SEQUENCE</scope>
    <source>
        <strain evidence="4">NIVA-4/92</strain>
    </source>
</reference>
<dbReference type="Pfam" id="PF00225">
    <property type="entry name" value="Kinesin"/>
    <property type="match status" value="1"/>
</dbReference>
<dbReference type="EMBL" id="JAGTXO010000002">
    <property type="protein sequence ID" value="KAG8469655.1"/>
    <property type="molecule type" value="Genomic_DNA"/>
</dbReference>
<gene>
    <name evidence="4" type="ORF">KFE25_006110</name>
</gene>
<feature type="region of interest" description="Disordered" evidence="2">
    <location>
        <begin position="298"/>
        <end position="333"/>
    </location>
</feature>
<evidence type="ECO:0000259" key="3">
    <source>
        <dbReference type="SMART" id="SM00129"/>
    </source>
</evidence>
<dbReference type="GO" id="GO:0003777">
    <property type="term" value="F:microtubule motor activity"/>
    <property type="evidence" value="ECO:0007669"/>
    <property type="project" value="InterPro"/>
</dbReference>
<dbReference type="Gene3D" id="3.40.850.10">
    <property type="entry name" value="Kinesin motor domain"/>
    <property type="match status" value="1"/>
</dbReference>
<dbReference type="SUPFAM" id="SSF52540">
    <property type="entry name" value="P-loop containing nucleoside triphosphate hydrolases"/>
    <property type="match status" value="1"/>
</dbReference>
<feature type="coiled-coil region" evidence="1">
    <location>
        <begin position="186"/>
        <end position="295"/>
    </location>
</feature>
<feature type="region of interest" description="Disordered" evidence="2">
    <location>
        <begin position="852"/>
        <end position="901"/>
    </location>
</feature>
<keyword evidence="5" id="KW-1185">Reference proteome</keyword>
<organism evidence="4 5">
    <name type="scientific">Diacronema lutheri</name>
    <name type="common">Unicellular marine alga</name>
    <name type="synonym">Monochrysis lutheri</name>
    <dbReference type="NCBI Taxonomy" id="2081491"/>
    <lineage>
        <taxon>Eukaryota</taxon>
        <taxon>Haptista</taxon>
        <taxon>Haptophyta</taxon>
        <taxon>Pavlovophyceae</taxon>
        <taxon>Pavlovales</taxon>
        <taxon>Pavlovaceae</taxon>
        <taxon>Diacronema</taxon>
    </lineage>
</organism>
<dbReference type="GO" id="GO:0008017">
    <property type="term" value="F:microtubule binding"/>
    <property type="evidence" value="ECO:0007669"/>
    <property type="project" value="InterPro"/>
</dbReference>
<accession>A0A8J6CGZ5</accession>
<evidence type="ECO:0000313" key="4">
    <source>
        <dbReference type="EMBL" id="KAG8469655.1"/>
    </source>
</evidence>
<dbReference type="SMART" id="SM00129">
    <property type="entry name" value="KISc"/>
    <property type="match status" value="1"/>
</dbReference>
<dbReference type="PRINTS" id="PR00380">
    <property type="entry name" value="KINESINHEAVY"/>
</dbReference>
<evidence type="ECO:0000256" key="2">
    <source>
        <dbReference type="SAM" id="MobiDB-lite"/>
    </source>
</evidence>